<feature type="transmembrane region" description="Helical" evidence="3">
    <location>
        <begin position="472"/>
        <end position="496"/>
    </location>
</feature>
<proteinExistence type="predicted"/>
<dbReference type="VEuPathDB" id="FungiDB:H257_16836"/>
<feature type="non-terminal residue" evidence="5">
    <location>
        <position position="1"/>
    </location>
</feature>
<comment type="cofactor">
    <cofactor evidence="1">
        <name>a divalent metal cation</name>
        <dbReference type="ChEBI" id="CHEBI:60240"/>
    </cofactor>
</comment>
<dbReference type="CDD" id="cd06174">
    <property type="entry name" value="MFS"/>
    <property type="match status" value="1"/>
</dbReference>
<gene>
    <name evidence="5" type="ORF">B5M09_013371</name>
</gene>
<reference evidence="5" key="1">
    <citation type="submission" date="2018-07" db="EMBL/GenBank/DDBJ databases">
        <title>Annotation of Aphanomyces astaci genome assembly.</title>
        <authorList>
            <person name="Studholme D.J."/>
        </authorList>
    </citation>
    <scope>NUCLEOTIDE SEQUENCE [LARGE SCALE GENOMIC DNA]</scope>
    <source>
        <strain evidence="5">Pc</strain>
    </source>
</reference>
<evidence type="ECO:0000313" key="6">
    <source>
        <dbReference type="Proteomes" id="UP000284702"/>
    </source>
</evidence>
<evidence type="ECO:0000256" key="1">
    <source>
        <dbReference type="ARBA" id="ARBA00001968"/>
    </source>
</evidence>
<name>A0A425CYV1_APHAT</name>
<feature type="transmembrane region" description="Helical" evidence="3">
    <location>
        <begin position="445"/>
        <end position="466"/>
    </location>
</feature>
<keyword evidence="3" id="KW-0472">Membrane</keyword>
<feature type="non-terminal residue" evidence="5">
    <location>
        <position position="525"/>
    </location>
</feature>
<keyword evidence="3" id="KW-0812">Transmembrane</keyword>
<dbReference type="Proteomes" id="UP000284702">
    <property type="component" value="Unassembled WGS sequence"/>
</dbReference>
<dbReference type="SUPFAM" id="SSF103473">
    <property type="entry name" value="MFS general substrate transporter"/>
    <property type="match status" value="1"/>
</dbReference>
<sequence length="525" mass="58650">YNFNNAIKAAKSIKIVANVGAQTRQRGSTSHSFKKILTSTGQRFANFPAPLYAVDVTFQKTNAPVGTFSDKKMYYSKKHGHYGLKVEASVVPTGFALNVTAAVSGSVADISIFEANEAFHADKMRKTDAERDTPDAGPMLDEYPNDRAILANKGFQGLHRRMRAITPAKRPPGGLLTMSDMEYNDNIATDRVIVENYFGRLKTLWAIVNESYKWKRENYDLYLQTCVALTNCHIRFSPLRVDDSHERNRYLNALMKKAKRAVAVKKHREKRKLRLGTFLPSGENAYFDSDTEFYPSGYDTQVATYFQRIEHNVWLAYVYTLFFWSCRSILLDQVLAGYVFVLTGSNEPVGLVTGINGLVRLFMAIPGGYASDRFRRDTVLKAAGVLGLGCVVLSMTSYLMGHMPLLYVTYGCWGAYFALQRPALEAIFADSVPQGEREVPFTIRYMLMNLSGMVGPLASVIFFLFYGDSWSLSGLQWVLCGGLVIGTPGIVSLFFFNDDLAYENIKPAHQPSSPTTGLTTPSSRK</sequence>
<dbReference type="Pfam" id="PF13359">
    <property type="entry name" value="DDE_Tnp_4"/>
    <property type="match status" value="1"/>
</dbReference>
<feature type="domain" description="DDE Tnp4" evidence="4">
    <location>
        <begin position="60"/>
        <end position="231"/>
    </location>
</feature>
<keyword evidence="3" id="KW-1133">Transmembrane helix</keyword>
<dbReference type="EMBL" id="MZMZ02003243">
    <property type="protein sequence ID" value="RQM22253.1"/>
    <property type="molecule type" value="Genomic_DNA"/>
</dbReference>
<evidence type="ECO:0000256" key="3">
    <source>
        <dbReference type="SAM" id="Phobius"/>
    </source>
</evidence>
<evidence type="ECO:0000313" key="5">
    <source>
        <dbReference type="EMBL" id="RQM22253.1"/>
    </source>
</evidence>
<dbReference type="InterPro" id="IPR036259">
    <property type="entry name" value="MFS_trans_sf"/>
</dbReference>
<dbReference type="Pfam" id="PF07690">
    <property type="entry name" value="MFS_1"/>
    <property type="match status" value="1"/>
</dbReference>
<organism evidence="5 6">
    <name type="scientific">Aphanomyces astaci</name>
    <name type="common">Crayfish plague agent</name>
    <dbReference type="NCBI Taxonomy" id="112090"/>
    <lineage>
        <taxon>Eukaryota</taxon>
        <taxon>Sar</taxon>
        <taxon>Stramenopiles</taxon>
        <taxon>Oomycota</taxon>
        <taxon>Saprolegniomycetes</taxon>
        <taxon>Saprolegniales</taxon>
        <taxon>Verrucalvaceae</taxon>
        <taxon>Aphanomyces</taxon>
    </lineage>
</organism>
<dbReference type="InterPro" id="IPR027806">
    <property type="entry name" value="HARBI1_dom"/>
</dbReference>
<dbReference type="AlphaFoldDB" id="A0A425CYV1"/>
<dbReference type="GO" id="GO:0046872">
    <property type="term" value="F:metal ion binding"/>
    <property type="evidence" value="ECO:0007669"/>
    <property type="project" value="UniProtKB-KW"/>
</dbReference>
<dbReference type="PANTHER" id="PTHR23525:SF1">
    <property type="entry name" value="NODULIN-LIKE DOMAIN-CONTAINING PROTEIN"/>
    <property type="match status" value="1"/>
</dbReference>
<evidence type="ECO:0000256" key="2">
    <source>
        <dbReference type="ARBA" id="ARBA00022723"/>
    </source>
</evidence>
<keyword evidence="6" id="KW-1185">Reference proteome</keyword>
<evidence type="ECO:0000259" key="4">
    <source>
        <dbReference type="Pfam" id="PF13359"/>
    </source>
</evidence>
<dbReference type="PANTHER" id="PTHR23525">
    <property type="entry name" value="TRANSPORTER, PUTATIVE-RELATED"/>
    <property type="match status" value="1"/>
</dbReference>
<feature type="transmembrane region" description="Helical" evidence="3">
    <location>
        <begin position="313"/>
        <end position="330"/>
    </location>
</feature>
<feature type="transmembrane region" description="Helical" evidence="3">
    <location>
        <begin position="382"/>
        <end position="399"/>
    </location>
</feature>
<keyword evidence="2" id="KW-0479">Metal-binding</keyword>
<dbReference type="Gene3D" id="1.20.1250.20">
    <property type="entry name" value="MFS general substrate transporter like domains"/>
    <property type="match status" value="1"/>
</dbReference>
<feature type="transmembrane region" description="Helical" evidence="3">
    <location>
        <begin position="350"/>
        <end position="370"/>
    </location>
</feature>
<dbReference type="InterPro" id="IPR011701">
    <property type="entry name" value="MFS"/>
</dbReference>
<dbReference type="GO" id="GO:0022857">
    <property type="term" value="F:transmembrane transporter activity"/>
    <property type="evidence" value="ECO:0007669"/>
    <property type="project" value="InterPro"/>
</dbReference>
<protein>
    <recommendedName>
        <fullName evidence="4">DDE Tnp4 domain-containing protein</fullName>
    </recommendedName>
</protein>
<comment type="caution">
    <text evidence="5">The sequence shown here is derived from an EMBL/GenBank/DDBJ whole genome shotgun (WGS) entry which is preliminary data.</text>
</comment>
<accession>A0A425CYV1</accession>